<evidence type="ECO:0000313" key="13">
    <source>
        <dbReference type="Proteomes" id="UP001151699"/>
    </source>
</evidence>
<comment type="caution">
    <text evidence="12">The sequence shown here is derived from an EMBL/GenBank/DDBJ whole genome shotgun (WGS) entry which is preliminary data.</text>
</comment>
<feature type="domain" description="C2H2-type" evidence="11">
    <location>
        <begin position="93"/>
        <end position="120"/>
    </location>
</feature>
<keyword evidence="3" id="KW-0677">Repeat</keyword>
<proteinExistence type="predicted"/>
<dbReference type="OrthoDB" id="7760418at2759"/>
<keyword evidence="2" id="KW-0479">Metal-binding</keyword>
<dbReference type="InterPro" id="IPR036236">
    <property type="entry name" value="Znf_C2H2_sf"/>
</dbReference>
<evidence type="ECO:0000259" key="11">
    <source>
        <dbReference type="PROSITE" id="PS50157"/>
    </source>
</evidence>
<gene>
    <name evidence="12" type="primary">ZNF350</name>
    <name evidence="12" type="ORF">Bhyg_11759</name>
</gene>
<dbReference type="GO" id="GO:0008270">
    <property type="term" value="F:zinc ion binding"/>
    <property type="evidence" value="ECO:0007669"/>
    <property type="project" value="UniProtKB-KW"/>
</dbReference>
<feature type="domain" description="C2H2-type" evidence="11">
    <location>
        <begin position="37"/>
        <end position="64"/>
    </location>
</feature>
<dbReference type="GO" id="GO:0005634">
    <property type="term" value="C:nucleus"/>
    <property type="evidence" value="ECO:0007669"/>
    <property type="project" value="UniProtKB-SubCell"/>
</dbReference>
<evidence type="ECO:0000256" key="5">
    <source>
        <dbReference type="ARBA" id="ARBA00022833"/>
    </source>
</evidence>
<name>A0A9Q0MXR7_9DIPT</name>
<dbReference type="GO" id="GO:0003677">
    <property type="term" value="F:DNA binding"/>
    <property type="evidence" value="ECO:0007669"/>
    <property type="project" value="UniProtKB-KW"/>
</dbReference>
<dbReference type="FunFam" id="3.30.160.60:FF:000100">
    <property type="entry name" value="Zinc finger 45-like"/>
    <property type="match status" value="1"/>
</dbReference>
<dbReference type="SMART" id="SM00355">
    <property type="entry name" value="ZnF_C2H2"/>
    <property type="match status" value="3"/>
</dbReference>
<evidence type="ECO:0000256" key="8">
    <source>
        <dbReference type="ARBA" id="ARBA00023163"/>
    </source>
</evidence>
<dbReference type="PANTHER" id="PTHR24394:SF29">
    <property type="entry name" value="MYONEURIN"/>
    <property type="match status" value="1"/>
</dbReference>
<evidence type="ECO:0000256" key="9">
    <source>
        <dbReference type="ARBA" id="ARBA00023242"/>
    </source>
</evidence>
<dbReference type="PROSITE" id="PS50157">
    <property type="entry name" value="ZINC_FINGER_C2H2_2"/>
    <property type="match status" value="3"/>
</dbReference>
<reference evidence="12" key="1">
    <citation type="submission" date="2022-07" db="EMBL/GenBank/DDBJ databases">
        <authorList>
            <person name="Trinca V."/>
            <person name="Uliana J.V.C."/>
            <person name="Torres T.T."/>
            <person name="Ward R.J."/>
            <person name="Monesi N."/>
        </authorList>
    </citation>
    <scope>NUCLEOTIDE SEQUENCE</scope>
    <source>
        <strain evidence="12">HSMRA1968</strain>
        <tissue evidence="12">Whole embryos</tissue>
    </source>
</reference>
<keyword evidence="8" id="KW-0804">Transcription</keyword>
<keyword evidence="9" id="KW-0539">Nucleus</keyword>
<evidence type="ECO:0000256" key="3">
    <source>
        <dbReference type="ARBA" id="ARBA00022737"/>
    </source>
</evidence>
<evidence type="ECO:0000256" key="7">
    <source>
        <dbReference type="ARBA" id="ARBA00023125"/>
    </source>
</evidence>
<dbReference type="Gene3D" id="3.30.160.60">
    <property type="entry name" value="Classic Zinc Finger"/>
    <property type="match status" value="3"/>
</dbReference>
<dbReference type="PROSITE" id="PS00028">
    <property type="entry name" value="ZINC_FINGER_C2H2_1"/>
    <property type="match status" value="3"/>
</dbReference>
<dbReference type="SUPFAM" id="SSF57667">
    <property type="entry name" value="beta-beta-alpha zinc fingers"/>
    <property type="match status" value="2"/>
</dbReference>
<keyword evidence="5" id="KW-0862">Zinc</keyword>
<evidence type="ECO:0000256" key="10">
    <source>
        <dbReference type="PROSITE-ProRule" id="PRU00042"/>
    </source>
</evidence>
<dbReference type="FunFam" id="3.30.160.60:FF:000859">
    <property type="entry name" value="myc-associated zinc finger protein isoform X2"/>
    <property type="match status" value="1"/>
</dbReference>
<evidence type="ECO:0000256" key="4">
    <source>
        <dbReference type="ARBA" id="ARBA00022771"/>
    </source>
</evidence>
<feature type="domain" description="C2H2-type" evidence="11">
    <location>
        <begin position="65"/>
        <end position="92"/>
    </location>
</feature>
<evidence type="ECO:0000313" key="12">
    <source>
        <dbReference type="EMBL" id="KAJ6639020.1"/>
    </source>
</evidence>
<evidence type="ECO:0000256" key="2">
    <source>
        <dbReference type="ARBA" id="ARBA00022723"/>
    </source>
</evidence>
<keyword evidence="13" id="KW-1185">Reference proteome</keyword>
<accession>A0A9Q0MXR7</accession>
<organism evidence="12 13">
    <name type="scientific">Pseudolycoriella hygida</name>
    <dbReference type="NCBI Taxonomy" id="35572"/>
    <lineage>
        <taxon>Eukaryota</taxon>
        <taxon>Metazoa</taxon>
        <taxon>Ecdysozoa</taxon>
        <taxon>Arthropoda</taxon>
        <taxon>Hexapoda</taxon>
        <taxon>Insecta</taxon>
        <taxon>Pterygota</taxon>
        <taxon>Neoptera</taxon>
        <taxon>Endopterygota</taxon>
        <taxon>Diptera</taxon>
        <taxon>Nematocera</taxon>
        <taxon>Sciaroidea</taxon>
        <taxon>Sciaridae</taxon>
        <taxon>Pseudolycoriella</taxon>
    </lineage>
</organism>
<evidence type="ECO:0000256" key="6">
    <source>
        <dbReference type="ARBA" id="ARBA00023015"/>
    </source>
</evidence>
<keyword evidence="4 10" id="KW-0863">Zinc-finger</keyword>
<dbReference type="Pfam" id="PF00096">
    <property type="entry name" value="zf-C2H2"/>
    <property type="match status" value="3"/>
</dbReference>
<dbReference type="PANTHER" id="PTHR24394">
    <property type="entry name" value="ZINC FINGER PROTEIN"/>
    <property type="match status" value="1"/>
</dbReference>
<dbReference type="Proteomes" id="UP001151699">
    <property type="component" value="Chromosome X"/>
</dbReference>
<protein>
    <submittedName>
        <fullName evidence="12">Zinc finger protein</fullName>
    </submittedName>
</protein>
<dbReference type="AlphaFoldDB" id="A0A9Q0MXR7"/>
<dbReference type="EMBL" id="WJQU01000003">
    <property type="protein sequence ID" value="KAJ6639020.1"/>
    <property type="molecule type" value="Genomic_DNA"/>
</dbReference>
<dbReference type="FunFam" id="3.30.160.60:FF:002716">
    <property type="entry name" value="Zinc finger protein 212"/>
    <property type="match status" value="1"/>
</dbReference>
<keyword evidence="6" id="KW-0805">Transcription regulation</keyword>
<dbReference type="InterPro" id="IPR013087">
    <property type="entry name" value="Znf_C2H2_type"/>
</dbReference>
<evidence type="ECO:0000256" key="1">
    <source>
        <dbReference type="ARBA" id="ARBA00004123"/>
    </source>
</evidence>
<sequence>MIHAVEQTIGRRAEALVYELERSLQNVENELMYGEEGTCTLCSKTFARKASLLTHIRNHTAERKFICSYCQKGFTQAANLRNHERIHTNQRPYTCIDCGKAFTQITNLNNHRRLHTGGKSLQVIAYVVLTNICY</sequence>
<keyword evidence="7" id="KW-0238">DNA-binding</keyword>
<comment type="subcellular location">
    <subcellularLocation>
        <location evidence="1">Nucleus</location>
    </subcellularLocation>
</comment>
<dbReference type="GO" id="GO:0000981">
    <property type="term" value="F:DNA-binding transcription factor activity, RNA polymerase II-specific"/>
    <property type="evidence" value="ECO:0007669"/>
    <property type="project" value="TreeGrafter"/>
</dbReference>